<keyword evidence="1" id="KW-0812">Transmembrane</keyword>
<dbReference type="EMBL" id="JAUIQD010000004">
    <property type="protein sequence ID" value="KAK3354002.1"/>
    <property type="molecule type" value="Genomic_DNA"/>
</dbReference>
<evidence type="ECO:0000313" key="3">
    <source>
        <dbReference type="Proteomes" id="UP001275084"/>
    </source>
</evidence>
<reference evidence="2" key="2">
    <citation type="submission" date="2023-06" db="EMBL/GenBank/DDBJ databases">
        <authorList>
            <consortium name="Lawrence Berkeley National Laboratory"/>
            <person name="Haridas S."/>
            <person name="Hensen N."/>
            <person name="Bonometti L."/>
            <person name="Westerberg I."/>
            <person name="Brannstrom I.O."/>
            <person name="Guillou S."/>
            <person name="Cros-Aarteil S."/>
            <person name="Calhoun S."/>
            <person name="Kuo A."/>
            <person name="Mondo S."/>
            <person name="Pangilinan J."/>
            <person name="Riley R."/>
            <person name="Labutti K."/>
            <person name="Andreopoulos B."/>
            <person name="Lipzen A."/>
            <person name="Chen C."/>
            <person name="Yanf M."/>
            <person name="Daum C."/>
            <person name="Ng V."/>
            <person name="Clum A."/>
            <person name="Steindorff A."/>
            <person name="Ohm R."/>
            <person name="Martin F."/>
            <person name="Silar P."/>
            <person name="Natvig D."/>
            <person name="Lalanne C."/>
            <person name="Gautier V."/>
            <person name="Ament-Velasquez S.L."/>
            <person name="Kruys A."/>
            <person name="Hutchinson M.I."/>
            <person name="Powell A.J."/>
            <person name="Barry K."/>
            <person name="Miller A.N."/>
            <person name="Grigoriev I.V."/>
            <person name="Debuchy R."/>
            <person name="Gladieux P."/>
            <person name="Thoren M.H."/>
            <person name="Johannesson H."/>
        </authorList>
    </citation>
    <scope>NUCLEOTIDE SEQUENCE</scope>
    <source>
        <strain evidence="2">CBS 955.72</strain>
    </source>
</reference>
<accession>A0AAJ0HJR4</accession>
<evidence type="ECO:0000256" key="1">
    <source>
        <dbReference type="SAM" id="Phobius"/>
    </source>
</evidence>
<dbReference type="Proteomes" id="UP001275084">
    <property type="component" value="Unassembled WGS sequence"/>
</dbReference>
<proteinExistence type="predicted"/>
<feature type="transmembrane region" description="Helical" evidence="1">
    <location>
        <begin position="126"/>
        <end position="152"/>
    </location>
</feature>
<organism evidence="2 3">
    <name type="scientific">Lasiosphaeria hispida</name>
    <dbReference type="NCBI Taxonomy" id="260671"/>
    <lineage>
        <taxon>Eukaryota</taxon>
        <taxon>Fungi</taxon>
        <taxon>Dikarya</taxon>
        <taxon>Ascomycota</taxon>
        <taxon>Pezizomycotina</taxon>
        <taxon>Sordariomycetes</taxon>
        <taxon>Sordariomycetidae</taxon>
        <taxon>Sordariales</taxon>
        <taxon>Lasiosphaeriaceae</taxon>
        <taxon>Lasiosphaeria</taxon>
    </lineage>
</organism>
<keyword evidence="1" id="KW-1133">Transmembrane helix</keyword>
<name>A0AAJ0HJR4_9PEZI</name>
<comment type="caution">
    <text evidence="2">The sequence shown here is derived from an EMBL/GenBank/DDBJ whole genome shotgun (WGS) entry which is preliminary data.</text>
</comment>
<reference evidence="2" key="1">
    <citation type="journal article" date="2023" name="Mol. Phylogenet. Evol.">
        <title>Genome-scale phylogeny and comparative genomics of the fungal order Sordariales.</title>
        <authorList>
            <person name="Hensen N."/>
            <person name="Bonometti L."/>
            <person name="Westerberg I."/>
            <person name="Brannstrom I.O."/>
            <person name="Guillou S."/>
            <person name="Cros-Aarteil S."/>
            <person name="Calhoun S."/>
            <person name="Haridas S."/>
            <person name="Kuo A."/>
            <person name="Mondo S."/>
            <person name="Pangilinan J."/>
            <person name="Riley R."/>
            <person name="LaButti K."/>
            <person name="Andreopoulos B."/>
            <person name="Lipzen A."/>
            <person name="Chen C."/>
            <person name="Yan M."/>
            <person name="Daum C."/>
            <person name="Ng V."/>
            <person name="Clum A."/>
            <person name="Steindorff A."/>
            <person name="Ohm R.A."/>
            <person name="Martin F."/>
            <person name="Silar P."/>
            <person name="Natvig D.O."/>
            <person name="Lalanne C."/>
            <person name="Gautier V."/>
            <person name="Ament-Velasquez S.L."/>
            <person name="Kruys A."/>
            <person name="Hutchinson M.I."/>
            <person name="Powell A.J."/>
            <person name="Barry K."/>
            <person name="Miller A.N."/>
            <person name="Grigoriev I.V."/>
            <person name="Debuchy R."/>
            <person name="Gladieux P."/>
            <person name="Hiltunen Thoren M."/>
            <person name="Johannesson H."/>
        </authorList>
    </citation>
    <scope>NUCLEOTIDE SEQUENCE</scope>
    <source>
        <strain evidence="2">CBS 955.72</strain>
    </source>
</reference>
<sequence>MPVNLLVGLEALLHIPDVGSADGALGIPILLLQVLTAFIDPRHATISPDDVLTGQQNRTPLTLAILRLQIRHGDFAQADDAVDHHGGAATAPGPVVDVLLDGGPVRLLDRLRLRLRLRLRRFFFRLLYRLDPSALAVGAELVVAAAVGSLAALYTRTRHGVKQGCLESPGHGLVVGDLLLGVLAMTLSLARGPGSVGSRHRGCLRTDWRVLS</sequence>
<protein>
    <submittedName>
        <fullName evidence="2">Uncharacterized protein</fullName>
    </submittedName>
</protein>
<keyword evidence="1" id="KW-0472">Membrane</keyword>
<keyword evidence="3" id="KW-1185">Reference proteome</keyword>
<evidence type="ECO:0000313" key="2">
    <source>
        <dbReference type="EMBL" id="KAK3354002.1"/>
    </source>
</evidence>
<dbReference type="AlphaFoldDB" id="A0AAJ0HJR4"/>
<gene>
    <name evidence="2" type="ORF">B0T25DRAFT_223974</name>
</gene>